<organism evidence="1 2">
    <name type="scientific">Roseateles albus</name>
    <dbReference type="NCBI Taxonomy" id="2987525"/>
    <lineage>
        <taxon>Bacteria</taxon>
        <taxon>Pseudomonadati</taxon>
        <taxon>Pseudomonadota</taxon>
        <taxon>Betaproteobacteria</taxon>
        <taxon>Burkholderiales</taxon>
        <taxon>Sphaerotilaceae</taxon>
        <taxon>Roseateles</taxon>
    </lineage>
</organism>
<dbReference type="Proteomes" id="UP001221189">
    <property type="component" value="Unassembled WGS sequence"/>
</dbReference>
<comment type="caution">
    <text evidence="1">The sequence shown here is derived from an EMBL/GenBank/DDBJ whole genome shotgun (WGS) entry which is preliminary data.</text>
</comment>
<dbReference type="RefSeq" id="WP_273600531.1">
    <property type="nucleotide sequence ID" value="NZ_JAQQXT010000006.1"/>
</dbReference>
<evidence type="ECO:0000313" key="2">
    <source>
        <dbReference type="Proteomes" id="UP001221189"/>
    </source>
</evidence>
<protein>
    <submittedName>
        <fullName evidence="1">Uncharacterized protein</fullName>
    </submittedName>
</protein>
<evidence type="ECO:0000313" key="1">
    <source>
        <dbReference type="EMBL" id="MDC8772332.1"/>
    </source>
</evidence>
<accession>A0ABT5KEH1</accession>
<gene>
    <name evidence="1" type="ORF">PRZ03_12180</name>
</gene>
<sequence>MNYSLQTPSANAYSSLSIAGRWSTPASAVFEFRRLDGSVDRFTPEQMKSPPWWHELPNEIALMIEAHLNTEPAKKV</sequence>
<keyword evidence="2" id="KW-1185">Reference proteome</keyword>
<name>A0ABT5KEH1_9BURK</name>
<dbReference type="EMBL" id="JAQQXT010000006">
    <property type="protein sequence ID" value="MDC8772332.1"/>
    <property type="molecule type" value="Genomic_DNA"/>
</dbReference>
<proteinExistence type="predicted"/>
<reference evidence="1 2" key="1">
    <citation type="submission" date="2022-10" db="EMBL/GenBank/DDBJ databases">
        <title>Paucibacter sp. hw1 Genome sequencing.</title>
        <authorList>
            <person name="Park S."/>
        </authorList>
    </citation>
    <scope>NUCLEOTIDE SEQUENCE [LARGE SCALE GENOMIC DNA]</scope>
    <source>
        <strain evidence="2">hw1</strain>
    </source>
</reference>